<comment type="caution">
    <text evidence="3">The sequence shown here is derived from an EMBL/GenBank/DDBJ whole genome shotgun (WGS) entry which is preliminary data.</text>
</comment>
<protein>
    <recommendedName>
        <fullName evidence="2">DUF6532 domain-containing protein</fullName>
    </recommendedName>
</protein>
<feature type="compositionally biased region" description="Acidic residues" evidence="1">
    <location>
        <begin position="97"/>
        <end position="111"/>
    </location>
</feature>
<feature type="region of interest" description="Disordered" evidence="1">
    <location>
        <begin position="1"/>
        <end position="252"/>
    </location>
</feature>
<gene>
    <name evidence="3" type="ORF">DFH08DRAFT_1043868</name>
</gene>
<dbReference type="AlphaFoldDB" id="A0AAD6ZA97"/>
<keyword evidence="4" id="KW-1185">Reference proteome</keyword>
<reference evidence="3" key="1">
    <citation type="submission" date="2023-03" db="EMBL/GenBank/DDBJ databases">
        <title>Massive genome expansion in bonnet fungi (Mycena s.s.) driven by repeated elements and novel gene families across ecological guilds.</title>
        <authorList>
            <consortium name="Lawrence Berkeley National Laboratory"/>
            <person name="Harder C.B."/>
            <person name="Miyauchi S."/>
            <person name="Viragh M."/>
            <person name="Kuo A."/>
            <person name="Thoen E."/>
            <person name="Andreopoulos B."/>
            <person name="Lu D."/>
            <person name="Skrede I."/>
            <person name="Drula E."/>
            <person name="Henrissat B."/>
            <person name="Morin E."/>
            <person name="Kohler A."/>
            <person name="Barry K."/>
            <person name="LaButti K."/>
            <person name="Morin E."/>
            <person name="Salamov A."/>
            <person name="Lipzen A."/>
            <person name="Mereny Z."/>
            <person name="Hegedus B."/>
            <person name="Baldrian P."/>
            <person name="Stursova M."/>
            <person name="Weitz H."/>
            <person name="Taylor A."/>
            <person name="Grigoriev I.V."/>
            <person name="Nagy L.G."/>
            <person name="Martin F."/>
            <person name="Kauserud H."/>
        </authorList>
    </citation>
    <scope>NUCLEOTIDE SEQUENCE</scope>
    <source>
        <strain evidence="3">CBHHK002</strain>
    </source>
</reference>
<feature type="compositionally biased region" description="Basic and acidic residues" evidence="1">
    <location>
        <begin position="195"/>
        <end position="208"/>
    </location>
</feature>
<feature type="compositionally biased region" description="Pro residues" evidence="1">
    <location>
        <begin position="124"/>
        <end position="133"/>
    </location>
</feature>
<evidence type="ECO:0000313" key="4">
    <source>
        <dbReference type="Proteomes" id="UP001218218"/>
    </source>
</evidence>
<dbReference type="InterPro" id="IPR045341">
    <property type="entry name" value="DUF6532"/>
</dbReference>
<dbReference type="Pfam" id="PF20149">
    <property type="entry name" value="DUF6532"/>
    <property type="match status" value="1"/>
</dbReference>
<organism evidence="3 4">
    <name type="scientific">Mycena albidolilacea</name>
    <dbReference type="NCBI Taxonomy" id="1033008"/>
    <lineage>
        <taxon>Eukaryota</taxon>
        <taxon>Fungi</taxon>
        <taxon>Dikarya</taxon>
        <taxon>Basidiomycota</taxon>
        <taxon>Agaricomycotina</taxon>
        <taxon>Agaricomycetes</taxon>
        <taxon>Agaricomycetidae</taxon>
        <taxon>Agaricales</taxon>
        <taxon>Marasmiineae</taxon>
        <taxon>Mycenaceae</taxon>
        <taxon>Mycena</taxon>
    </lineage>
</organism>
<dbReference type="EMBL" id="JARIHO010000070">
    <property type="protein sequence ID" value="KAJ7312672.1"/>
    <property type="molecule type" value="Genomic_DNA"/>
</dbReference>
<proteinExistence type="predicted"/>
<evidence type="ECO:0000256" key="1">
    <source>
        <dbReference type="SAM" id="MobiDB-lite"/>
    </source>
</evidence>
<feature type="region of interest" description="Disordered" evidence="1">
    <location>
        <begin position="514"/>
        <end position="533"/>
    </location>
</feature>
<feature type="compositionally biased region" description="Basic and acidic residues" evidence="1">
    <location>
        <begin position="174"/>
        <end position="187"/>
    </location>
</feature>
<name>A0AAD6ZA97_9AGAR</name>
<evidence type="ECO:0000313" key="3">
    <source>
        <dbReference type="EMBL" id="KAJ7312672.1"/>
    </source>
</evidence>
<feature type="compositionally biased region" description="Basic and acidic residues" evidence="1">
    <location>
        <begin position="26"/>
        <end position="45"/>
    </location>
</feature>
<dbReference type="Proteomes" id="UP001218218">
    <property type="component" value="Unassembled WGS sequence"/>
</dbReference>
<sequence>MPHPPPPTSSDDEAVLAPIKPKPTRRPRDDLSGNEVLSRRTRDPSQRQPSDKQGQNEKENLLVAQAKYAKLQKEVEKMKRQMSKQSKANGGAPAPPTDDELESEEKEDSDGEAISFQSSIRPLNPLPAEPPRPTAVLRKVKKNAGPPKTSSRAFLVIPEPTNEGQTSPSPSDDILDRSTSRSGHDDLFDPLIDSPDPRRCAGRDDHGHNVASSSPARGRSTPAAASSAGSRKHARQSSPSPPPPPKRKRKEPQFAEGYVYTAGTKPKASDYEPVVNALLIRAMAEYCMFIVTINAFPDVALQLVWARECFRNACRVASEHFTITDRMIKLITKRGSWIRSQIITACRTLFAPHYQFNRTSASSAVIEANRELSDKLSKGAVYHYKDVDASTGYAENGILGHIRKESLFKKKTSLGIIFASHFDPYPAPTLAIEFSALQHCNSEWSTGKFVMAEFTEKEVSKNYATHLKDIQRWADINKGVVDNIRHKWYKRASQGLVADASEDATHISQTREEALRAELAGRTGETDSESEQA</sequence>
<evidence type="ECO:0000259" key="2">
    <source>
        <dbReference type="Pfam" id="PF20149"/>
    </source>
</evidence>
<feature type="domain" description="DUF6532" evidence="2">
    <location>
        <begin position="281"/>
        <end position="473"/>
    </location>
</feature>
<accession>A0AAD6ZA97</accession>